<sequence length="93" mass="10746">MYIHFPDDPPRYCGPNLTLTFPAFVDGERVNCSITAEALEDHFGAASPREEDTLRAFNGNRHKIEHAARRLLREIGKKPIILHSGYFRYCERE</sequence>
<reference evidence="1 2" key="1">
    <citation type="submission" date="2018-08" db="EMBL/GenBank/DDBJ databases">
        <title>Paraburkholderia sp. DHOM06 isolated from forest soil.</title>
        <authorList>
            <person name="Gao Z.-H."/>
            <person name="Qiu L.-H."/>
        </authorList>
    </citation>
    <scope>NUCLEOTIDE SEQUENCE [LARGE SCALE GENOMIC DNA]</scope>
    <source>
        <strain evidence="1 2">DHOM06</strain>
    </source>
</reference>
<dbReference type="OrthoDB" id="8967044at2"/>
<dbReference type="Gene3D" id="3.30.160.140">
    <property type="entry name" value="Shew3726-like"/>
    <property type="match status" value="1"/>
</dbReference>
<name>A0A3D8K3B7_9BURK</name>
<organism evidence="1 2">
    <name type="scientific">Trinickia dinghuensis</name>
    <dbReference type="NCBI Taxonomy" id="2291023"/>
    <lineage>
        <taxon>Bacteria</taxon>
        <taxon>Pseudomonadati</taxon>
        <taxon>Pseudomonadota</taxon>
        <taxon>Betaproteobacteria</taxon>
        <taxon>Burkholderiales</taxon>
        <taxon>Burkholderiaceae</taxon>
        <taxon>Trinickia</taxon>
    </lineage>
</organism>
<evidence type="ECO:0000313" key="2">
    <source>
        <dbReference type="Proteomes" id="UP000256838"/>
    </source>
</evidence>
<dbReference type="EMBL" id="QRGA01000005">
    <property type="protein sequence ID" value="RDU99344.1"/>
    <property type="molecule type" value="Genomic_DNA"/>
</dbReference>
<dbReference type="Proteomes" id="UP000256838">
    <property type="component" value="Unassembled WGS sequence"/>
</dbReference>
<comment type="caution">
    <text evidence="1">The sequence shown here is derived from an EMBL/GenBank/DDBJ whole genome shotgun (WGS) entry which is preliminary data.</text>
</comment>
<evidence type="ECO:0000313" key="1">
    <source>
        <dbReference type="EMBL" id="RDU99344.1"/>
    </source>
</evidence>
<protein>
    <submittedName>
        <fullName evidence="1">DUF1488 domain-containing protein</fullName>
    </submittedName>
</protein>
<dbReference type="AlphaFoldDB" id="A0A3D8K3B7"/>
<dbReference type="InterPro" id="IPR009962">
    <property type="entry name" value="DUF1488"/>
</dbReference>
<dbReference type="RefSeq" id="WP_115533319.1">
    <property type="nucleotide sequence ID" value="NZ_QRGA01000005.1"/>
</dbReference>
<dbReference type="Pfam" id="PF07369">
    <property type="entry name" value="DUF1488"/>
    <property type="match status" value="1"/>
</dbReference>
<dbReference type="SUPFAM" id="SSF160272">
    <property type="entry name" value="Shew3726-like"/>
    <property type="match status" value="1"/>
</dbReference>
<keyword evidence="2" id="KW-1185">Reference proteome</keyword>
<proteinExistence type="predicted"/>
<accession>A0A3D8K3B7</accession>
<gene>
    <name evidence="1" type="ORF">DWV00_09565</name>
</gene>
<dbReference type="InterPro" id="IPR036692">
    <property type="entry name" value="Shew3726-like_sf"/>
</dbReference>